<gene>
    <name evidence="1" type="ORF">PF66_05794</name>
</gene>
<accession>A0A0N0E1L2</accession>
<dbReference type="STRING" id="50340.PF66_05794"/>
<sequence>MLDLIYIVETPLVPNSGRNDDGSYEPNFTMGGRDGVSKVGTAIGGSAVATAAALGSFGVPATVIASALVGIPGVLSLFSKDPTEKVTEESAENQQACALAAYVAKHSFSPEEVKTKGYRFQPGHPIVGKAYRKHPLMEYPNSESSNLYIPSDSYDSILLEERESELIKLLVALGATKITITKKTSNKHNEETSGGLTVTAGVAGGGGAEFSVSNEKLNDGLDTREFTLSGKKWSTESRVGRENFLWLAYEPSWKAVVFAREYGGCLSASLEIKENTTFSTDKNLELTVKAKLAEVGAHAGLSAKSAEEKSYLVRVEFSPIEAIG</sequence>
<dbReference type="OrthoDB" id="6631352at2"/>
<reference evidence="1 2" key="1">
    <citation type="journal article" date="2015" name="PLoS ONE">
        <title>Rice-Infecting Pseudomonas Genomes Are Highly Accessorized and Harbor Multiple Putative Virulence Mechanisms to Cause Sheath Brown Rot.</title>
        <authorList>
            <person name="Quibod I.L."/>
            <person name="Grande G."/>
            <person name="Oreiro E.G."/>
            <person name="Borja F.N."/>
            <person name="Dossa G.S."/>
            <person name="Mauleon R."/>
            <person name="Cruz C.V."/>
            <person name="Oliva R."/>
        </authorList>
    </citation>
    <scope>NUCLEOTIDE SEQUENCE [LARGE SCALE GENOMIC DNA]</scope>
    <source>
        <strain evidence="1 2">IRRI 6609</strain>
    </source>
</reference>
<comment type="caution">
    <text evidence="1">The sequence shown here is derived from an EMBL/GenBank/DDBJ whole genome shotgun (WGS) entry which is preliminary data.</text>
</comment>
<dbReference type="AlphaFoldDB" id="A0A0N0E1L2"/>
<keyword evidence="2" id="KW-1185">Reference proteome</keyword>
<dbReference type="PATRIC" id="fig|50340.43.peg.3506"/>
<proteinExistence type="predicted"/>
<protein>
    <submittedName>
        <fullName evidence="1">Uncharacterized protein</fullName>
    </submittedName>
</protein>
<name>A0A0N0E1L2_9PSED</name>
<evidence type="ECO:0000313" key="2">
    <source>
        <dbReference type="Proteomes" id="UP000037931"/>
    </source>
</evidence>
<dbReference type="Proteomes" id="UP000037931">
    <property type="component" value="Unassembled WGS sequence"/>
</dbReference>
<dbReference type="EMBL" id="JSYZ01000026">
    <property type="protein sequence ID" value="KPA87836.1"/>
    <property type="molecule type" value="Genomic_DNA"/>
</dbReference>
<dbReference type="RefSeq" id="WP_054064509.1">
    <property type="nucleotide sequence ID" value="NZ_JSYZ01000026.1"/>
</dbReference>
<evidence type="ECO:0000313" key="1">
    <source>
        <dbReference type="EMBL" id="KPA87836.1"/>
    </source>
</evidence>
<organism evidence="1 2">
    <name type="scientific">Pseudomonas asplenii</name>
    <dbReference type="NCBI Taxonomy" id="53407"/>
    <lineage>
        <taxon>Bacteria</taxon>
        <taxon>Pseudomonadati</taxon>
        <taxon>Pseudomonadota</taxon>
        <taxon>Gammaproteobacteria</taxon>
        <taxon>Pseudomonadales</taxon>
        <taxon>Pseudomonadaceae</taxon>
        <taxon>Pseudomonas</taxon>
    </lineage>
</organism>